<dbReference type="OrthoDB" id="10643209at2759"/>
<gene>
    <name evidence="1" type="ORF">PTRG_02578</name>
</gene>
<dbReference type="InParanoid" id="B2VYT8"/>
<evidence type="ECO:0000313" key="2">
    <source>
        <dbReference type="Proteomes" id="UP000001471"/>
    </source>
</evidence>
<name>B2VYT8_PYRTR</name>
<sequence length="127" mass="14457">MPRYIQYTDLAQVLRPFTSNVGAVQEILFAFDQAVSNLVKQDEVDTPALIDVEDNDGAIEDDRHWFMNQYEVAQDVALQAVGPKINVYDHTNPIAHPSEDAFCVLCQGTAEDEEETKELRFWVNLRV</sequence>
<dbReference type="AlphaFoldDB" id="B2VYT8"/>
<evidence type="ECO:0000313" key="1">
    <source>
        <dbReference type="EMBL" id="EDU45101.1"/>
    </source>
</evidence>
<accession>B2VYT8</accession>
<protein>
    <submittedName>
        <fullName evidence="1">Uncharacterized protein</fullName>
    </submittedName>
</protein>
<proteinExistence type="predicted"/>
<dbReference type="HOGENOM" id="CLU_1971631_0_0_1"/>
<reference evidence="2" key="1">
    <citation type="journal article" date="2013" name="G3 (Bethesda)">
        <title>Comparative genomics of a plant-pathogenic fungus, Pyrenophora tritici-repentis, reveals transduplication and the impact of repeat elements on pathogenicity and population divergence.</title>
        <authorList>
            <person name="Manning V.A."/>
            <person name="Pandelova I."/>
            <person name="Dhillon B."/>
            <person name="Wilhelm L.J."/>
            <person name="Goodwin S.B."/>
            <person name="Berlin A.M."/>
            <person name="Figueroa M."/>
            <person name="Freitag M."/>
            <person name="Hane J.K."/>
            <person name="Henrissat B."/>
            <person name="Holman W.H."/>
            <person name="Kodira C.D."/>
            <person name="Martin J."/>
            <person name="Oliver R.P."/>
            <person name="Robbertse B."/>
            <person name="Schackwitz W."/>
            <person name="Schwartz D.C."/>
            <person name="Spatafora J.W."/>
            <person name="Turgeon B.G."/>
            <person name="Yandava C."/>
            <person name="Young S."/>
            <person name="Zhou S."/>
            <person name="Zeng Q."/>
            <person name="Grigoriev I.V."/>
            <person name="Ma L.-J."/>
            <person name="Ciuffetti L.M."/>
        </authorList>
    </citation>
    <scope>NUCLEOTIDE SEQUENCE [LARGE SCALE GENOMIC DNA]</scope>
    <source>
        <strain evidence="2">Pt-1C-BFP</strain>
    </source>
</reference>
<organism evidence="1 2">
    <name type="scientific">Pyrenophora tritici-repentis (strain Pt-1C-BFP)</name>
    <name type="common">Wheat tan spot fungus</name>
    <name type="synonym">Drechslera tritici-repentis</name>
    <dbReference type="NCBI Taxonomy" id="426418"/>
    <lineage>
        <taxon>Eukaryota</taxon>
        <taxon>Fungi</taxon>
        <taxon>Dikarya</taxon>
        <taxon>Ascomycota</taxon>
        <taxon>Pezizomycotina</taxon>
        <taxon>Dothideomycetes</taxon>
        <taxon>Pleosporomycetidae</taxon>
        <taxon>Pleosporales</taxon>
        <taxon>Pleosporineae</taxon>
        <taxon>Pleosporaceae</taxon>
        <taxon>Pyrenophora</taxon>
    </lineage>
</organism>
<dbReference type="Proteomes" id="UP000001471">
    <property type="component" value="Unassembled WGS sequence"/>
</dbReference>
<dbReference type="EMBL" id="DS231616">
    <property type="protein sequence ID" value="EDU45101.1"/>
    <property type="molecule type" value="Genomic_DNA"/>
</dbReference>